<name>H5V7Y0_ATLHE</name>
<protein>
    <recommendedName>
        <fullName evidence="3">Lipoprotein</fullName>
    </recommendedName>
</protein>
<sequence length="161" mass="17685">MNLLNRINEWFVKTAFLFSLGCGLLVTGCHNNEVANSERLNETAANPVLVTPPSQTEMTQNAAYSASTPTEDKDMAQGTATVCQHELAALAKINPAKYASQKALFDNLLKSASVYSSVREDVNPETKDIMDTLYKYKTQRLCGDIQKAVHESLIARGESLK</sequence>
<dbReference type="EMBL" id="BAFF01000029">
    <property type="protein sequence ID" value="GAB54088.1"/>
    <property type="molecule type" value="Genomic_DNA"/>
</dbReference>
<reference evidence="1 2" key="1">
    <citation type="submission" date="2012-02" db="EMBL/GenBank/DDBJ databases">
        <title>Whole genome shotgun sequence of Escherichia hermannii NBRC 105704.</title>
        <authorList>
            <person name="Yoshida I."/>
            <person name="Hosoyama A."/>
            <person name="Tsuchikane K."/>
            <person name="Katsumata H."/>
            <person name="Yamazaki S."/>
            <person name="Fujita N."/>
        </authorList>
    </citation>
    <scope>NUCLEOTIDE SEQUENCE [LARGE SCALE GENOMIC DNA]</scope>
    <source>
        <strain evidence="1 2">NBRC 105704</strain>
    </source>
</reference>
<comment type="caution">
    <text evidence="1">The sequence shown here is derived from an EMBL/GenBank/DDBJ whole genome shotgun (WGS) entry which is preliminary data.</text>
</comment>
<organism evidence="1 2">
    <name type="scientific">Atlantibacter hermannii NBRC 105704</name>
    <dbReference type="NCBI Taxonomy" id="1115512"/>
    <lineage>
        <taxon>Bacteria</taxon>
        <taxon>Pseudomonadati</taxon>
        <taxon>Pseudomonadota</taxon>
        <taxon>Gammaproteobacteria</taxon>
        <taxon>Enterobacterales</taxon>
        <taxon>Enterobacteriaceae</taxon>
        <taxon>Atlantibacter</taxon>
    </lineage>
</organism>
<evidence type="ECO:0000313" key="2">
    <source>
        <dbReference type="Proteomes" id="UP000010297"/>
    </source>
</evidence>
<dbReference type="PROSITE" id="PS51257">
    <property type="entry name" value="PROKAR_LIPOPROTEIN"/>
    <property type="match status" value="1"/>
</dbReference>
<dbReference type="AlphaFoldDB" id="H5V7Y0"/>
<evidence type="ECO:0000313" key="1">
    <source>
        <dbReference type="EMBL" id="GAB54088.1"/>
    </source>
</evidence>
<proteinExistence type="predicted"/>
<dbReference type="RefSeq" id="WP_002438788.1">
    <property type="nucleotide sequence ID" value="NZ_BAFF01000029.1"/>
</dbReference>
<gene>
    <name evidence="1" type="ORF">EH105704_29_00020</name>
</gene>
<accession>H5V7Y0</accession>
<dbReference type="eggNOG" id="ENOG5033DK8">
    <property type="taxonomic scope" value="Bacteria"/>
</dbReference>
<dbReference type="GeneID" id="92827503"/>
<keyword evidence="2" id="KW-1185">Reference proteome</keyword>
<dbReference type="Proteomes" id="UP000010297">
    <property type="component" value="Unassembled WGS sequence"/>
</dbReference>
<evidence type="ECO:0008006" key="3">
    <source>
        <dbReference type="Google" id="ProtNLM"/>
    </source>
</evidence>